<feature type="compositionally biased region" description="Polar residues" evidence="1">
    <location>
        <begin position="117"/>
        <end position="127"/>
    </location>
</feature>
<keyword evidence="3" id="KW-1185">Reference proteome</keyword>
<feature type="compositionally biased region" description="Polar residues" evidence="1">
    <location>
        <begin position="1"/>
        <end position="20"/>
    </location>
</feature>
<dbReference type="Proteomes" id="UP000027120">
    <property type="component" value="Unassembled WGS sequence"/>
</dbReference>
<sequence>MASQQAGQEIPQTNAQTACQPQPVPDAVIQEALDNLASISQSAQNDNTYKTQATNLLQQTGEQVKNMAQGAGEQVKNMAQGAAHAVKNTLGMNADNTDTTLPIDHSAGAGTGTTATHPSSLNAEHPSNPTNNINITTTNPRI</sequence>
<feature type="compositionally biased region" description="Low complexity" evidence="1">
    <location>
        <begin position="128"/>
        <end position="142"/>
    </location>
</feature>
<organism evidence="2 3">
    <name type="scientific">Citrus sinensis</name>
    <name type="common">Sweet orange</name>
    <name type="synonym">Citrus aurantium var. sinensis</name>
    <dbReference type="NCBI Taxonomy" id="2711"/>
    <lineage>
        <taxon>Eukaryota</taxon>
        <taxon>Viridiplantae</taxon>
        <taxon>Streptophyta</taxon>
        <taxon>Embryophyta</taxon>
        <taxon>Tracheophyta</taxon>
        <taxon>Spermatophyta</taxon>
        <taxon>Magnoliopsida</taxon>
        <taxon>eudicotyledons</taxon>
        <taxon>Gunneridae</taxon>
        <taxon>Pentapetalae</taxon>
        <taxon>rosids</taxon>
        <taxon>malvids</taxon>
        <taxon>Sapindales</taxon>
        <taxon>Rutaceae</taxon>
        <taxon>Aurantioideae</taxon>
        <taxon>Citrus</taxon>
    </lineage>
</organism>
<evidence type="ECO:0000313" key="2">
    <source>
        <dbReference type="EMBL" id="KDO52882.1"/>
    </source>
</evidence>
<dbReference type="PaxDb" id="2711-XP_006465499.1"/>
<dbReference type="PANTHER" id="PTHR34191">
    <property type="entry name" value="LATE EMBRYOGENESIS ABUNDANT PROTEIN (LEA) FAMILY PROTEIN"/>
    <property type="match status" value="1"/>
</dbReference>
<evidence type="ECO:0000313" key="3">
    <source>
        <dbReference type="Proteomes" id="UP000027120"/>
    </source>
</evidence>
<dbReference type="AlphaFoldDB" id="A0A067ENU6"/>
<evidence type="ECO:0000256" key="1">
    <source>
        <dbReference type="SAM" id="MobiDB-lite"/>
    </source>
</evidence>
<feature type="region of interest" description="Disordered" evidence="1">
    <location>
        <begin position="1"/>
        <end position="21"/>
    </location>
</feature>
<name>A0A067ENU6_CITSI</name>
<feature type="region of interest" description="Disordered" evidence="1">
    <location>
        <begin position="96"/>
        <end position="142"/>
    </location>
</feature>
<gene>
    <name evidence="2" type="ORF">CISIN_1g032385mg</name>
</gene>
<protein>
    <submittedName>
        <fullName evidence="2">Uncharacterized protein</fullName>
    </submittedName>
</protein>
<proteinExistence type="predicted"/>
<dbReference type="InterPro" id="IPR039624">
    <property type="entry name" value="LEA1/2/D7/KIN2"/>
</dbReference>
<dbReference type="PANTHER" id="PTHR34191:SF9">
    <property type="entry name" value="F6D8.10"/>
    <property type="match status" value="1"/>
</dbReference>
<dbReference type="EMBL" id="KK785025">
    <property type="protein sequence ID" value="KDO52882.1"/>
    <property type="molecule type" value="Genomic_DNA"/>
</dbReference>
<dbReference type="eggNOG" id="ENOG502SW7W">
    <property type="taxonomic scope" value="Eukaryota"/>
</dbReference>
<accession>A0A067ENU6</accession>
<reference evidence="2 3" key="1">
    <citation type="submission" date="2014-04" db="EMBL/GenBank/DDBJ databases">
        <authorList>
            <consortium name="International Citrus Genome Consortium"/>
            <person name="Gmitter F."/>
            <person name="Chen C."/>
            <person name="Farmerie W."/>
            <person name="Harkins T."/>
            <person name="Desany B."/>
            <person name="Mohiuddin M."/>
            <person name="Kodira C."/>
            <person name="Borodovsky M."/>
            <person name="Lomsadze A."/>
            <person name="Burns P."/>
            <person name="Jenkins J."/>
            <person name="Prochnik S."/>
            <person name="Shu S."/>
            <person name="Chapman J."/>
            <person name="Pitluck S."/>
            <person name="Schmutz J."/>
            <person name="Rokhsar D."/>
        </authorList>
    </citation>
    <scope>NUCLEOTIDE SEQUENCE</scope>
</reference>